<evidence type="ECO:0000256" key="1">
    <source>
        <dbReference type="SAM" id="SignalP"/>
    </source>
</evidence>
<feature type="domain" description="C-type lectin" evidence="2">
    <location>
        <begin position="36"/>
        <end position="160"/>
    </location>
</feature>
<dbReference type="Pfam" id="PF00059">
    <property type="entry name" value="Lectin_C"/>
    <property type="match status" value="1"/>
</dbReference>
<dbReference type="SMART" id="SM00034">
    <property type="entry name" value="CLECT"/>
    <property type="match status" value="1"/>
</dbReference>
<reference evidence="4" key="1">
    <citation type="submission" date="2022-11" db="UniProtKB">
        <authorList>
            <consortium name="WormBaseParasite"/>
        </authorList>
    </citation>
    <scope>IDENTIFICATION</scope>
</reference>
<feature type="chain" id="PRO_5037816955" evidence="1">
    <location>
        <begin position="20"/>
        <end position="173"/>
    </location>
</feature>
<dbReference type="PANTHER" id="PTHR22803">
    <property type="entry name" value="MANNOSE, PHOSPHOLIPASE, LECTIN RECEPTOR RELATED"/>
    <property type="match status" value="1"/>
</dbReference>
<evidence type="ECO:0000313" key="3">
    <source>
        <dbReference type="Proteomes" id="UP000887566"/>
    </source>
</evidence>
<dbReference type="InterPro" id="IPR016186">
    <property type="entry name" value="C-type_lectin-like/link_sf"/>
</dbReference>
<name>A0A914VPY0_9BILA</name>
<accession>A0A914VPY0</accession>
<dbReference type="InterPro" id="IPR016187">
    <property type="entry name" value="CTDL_fold"/>
</dbReference>
<dbReference type="PROSITE" id="PS50041">
    <property type="entry name" value="C_TYPE_LECTIN_2"/>
    <property type="match status" value="1"/>
</dbReference>
<proteinExistence type="predicted"/>
<keyword evidence="3" id="KW-1185">Reference proteome</keyword>
<organism evidence="3 4">
    <name type="scientific">Plectus sambesii</name>
    <dbReference type="NCBI Taxonomy" id="2011161"/>
    <lineage>
        <taxon>Eukaryota</taxon>
        <taxon>Metazoa</taxon>
        <taxon>Ecdysozoa</taxon>
        <taxon>Nematoda</taxon>
        <taxon>Chromadorea</taxon>
        <taxon>Plectida</taxon>
        <taxon>Plectina</taxon>
        <taxon>Plectoidea</taxon>
        <taxon>Plectidae</taxon>
        <taxon>Plectus</taxon>
    </lineage>
</organism>
<dbReference type="InterPro" id="IPR001304">
    <property type="entry name" value="C-type_lectin-like"/>
</dbReference>
<dbReference type="InterPro" id="IPR050111">
    <property type="entry name" value="C-type_lectin/snaclec_domain"/>
</dbReference>
<sequence>MLVQSVAFIFLALLGVNYAGSSLDPDGCSDRFYERHDGVCYRFEYIPATWADAKKTCENYGANLISIRDIKLSTWLKEPGRAGTTAFWFGLHKDENGRLRWADKPHKFDTEGFSDWASGEPSFSTGSCVSMFTPFAESGLKPKTAWKMTDCEQYLPYICTKPAATAQTNAVLA</sequence>
<dbReference type="WBParaSite" id="PSAMB.scaffold22size113857.g358.t1">
    <property type="protein sequence ID" value="PSAMB.scaffold22size113857.g358.t1"/>
    <property type="gene ID" value="PSAMB.scaffold22size113857.g358"/>
</dbReference>
<dbReference type="Gene3D" id="3.10.100.10">
    <property type="entry name" value="Mannose-Binding Protein A, subunit A"/>
    <property type="match status" value="1"/>
</dbReference>
<evidence type="ECO:0000259" key="2">
    <source>
        <dbReference type="PROSITE" id="PS50041"/>
    </source>
</evidence>
<protein>
    <submittedName>
        <fullName evidence="4">C-type lectin domain-containing protein</fullName>
    </submittedName>
</protein>
<feature type="signal peptide" evidence="1">
    <location>
        <begin position="1"/>
        <end position="19"/>
    </location>
</feature>
<keyword evidence="1" id="KW-0732">Signal</keyword>
<dbReference type="CDD" id="cd00037">
    <property type="entry name" value="CLECT"/>
    <property type="match status" value="1"/>
</dbReference>
<evidence type="ECO:0000313" key="4">
    <source>
        <dbReference type="WBParaSite" id="PSAMB.scaffold22size113857.g358.t1"/>
    </source>
</evidence>
<dbReference type="SUPFAM" id="SSF56436">
    <property type="entry name" value="C-type lectin-like"/>
    <property type="match status" value="1"/>
</dbReference>
<dbReference type="Proteomes" id="UP000887566">
    <property type="component" value="Unplaced"/>
</dbReference>
<dbReference type="AlphaFoldDB" id="A0A914VPY0"/>